<dbReference type="AlphaFoldDB" id="A0A0W0VUS7"/>
<dbReference type="InterPro" id="IPR021877">
    <property type="entry name" value="DUF3487"/>
</dbReference>
<dbReference type="STRING" id="466.Lmac_2804"/>
<feature type="transmembrane region" description="Helical" evidence="1">
    <location>
        <begin position="50"/>
        <end position="69"/>
    </location>
</feature>
<feature type="transmembrane region" description="Helical" evidence="1">
    <location>
        <begin position="24"/>
        <end position="44"/>
    </location>
</feature>
<proteinExistence type="predicted"/>
<dbReference type="OrthoDB" id="5637364at2"/>
<evidence type="ECO:0000313" key="3">
    <source>
        <dbReference type="Proteomes" id="UP000054908"/>
    </source>
</evidence>
<sequence length="117" mass="13288">MNQPSSRHLTYDYEAYKGLSLKELFWIVVVTTPLTSLVFALVGLNWGFSLALSCIGFLLGFVLAITVCPKQIARLKTGKPKCYLAKKIRIKLSRWGICRRGYLNYQGLWQITKTLGE</sequence>
<dbReference type="PATRIC" id="fig|466.6.peg.3000"/>
<protein>
    <recommendedName>
        <fullName evidence="4">Conjugative transfer region protein</fullName>
    </recommendedName>
</protein>
<dbReference type="Pfam" id="PF11990">
    <property type="entry name" value="DUF3487"/>
    <property type="match status" value="1"/>
</dbReference>
<dbReference type="NCBIfam" id="TIGR03750">
    <property type="entry name" value="conj_TIGR03750"/>
    <property type="match status" value="1"/>
</dbReference>
<gene>
    <name evidence="2" type="ORF">Lmac_2804</name>
</gene>
<comment type="caution">
    <text evidence="2">The sequence shown here is derived from an EMBL/GenBank/DDBJ whole genome shotgun (WGS) entry which is preliminary data.</text>
</comment>
<evidence type="ECO:0000313" key="2">
    <source>
        <dbReference type="EMBL" id="KTD23931.1"/>
    </source>
</evidence>
<keyword evidence="3" id="KW-1185">Reference proteome</keyword>
<reference evidence="2 3" key="1">
    <citation type="submission" date="2015-11" db="EMBL/GenBank/DDBJ databases">
        <title>Genomic analysis of 38 Legionella species identifies large and diverse effector repertoires.</title>
        <authorList>
            <person name="Burstein D."/>
            <person name="Amaro F."/>
            <person name="Zusman T."/>
            <person name="Lifshitz Z."/>
            <person name="Cohen O."/>
            <person name="Gilbert J.A."/>
            <person name="Pupko T."/>
            <person name="Shuman H.A."/>
            <person name="Segal G."/>
        </authorList>
    </citation>
    <scope>NUCLEOTIDE SEQUENCE [LARGE SCALE GENOMIC DNA]</scope>
    <source>
        <strain evidence="2 3">PX-1-G2-E2</strain>
    </source>
</reference>
<evidence type="ECO:0008006" key="4">
    <source>
        <dbReference type="Google" id="ProtNLM"/>
    </source>
</evidence>
<dbReference type="RefSeq" id="WP_058453489.1">
    <property type="nucleotide sequence ID" value="NZ_LNYL01000051.1"/>
</dbReference>
<dbReference type="Proteomes" id="UP000054908">
    <property type="component" value="Unassembled WGS sequence"/>
</dbReference>
<evidence type="ECO:0000256" key="1">
    <source>
        <dbReference type="SAM" id="Phobius"/>
    </source>
</evidence>
<name>A0A0W0VUS7_9GAMM</name>
<keyword evidence="1" id="KW-0812">Transmembrane</keyword>
<keyword evidence="1" id="KW-0472">Membrane</keyword>
<organism evidence="2 3">
    <name type="scientific">Legionella maceachernii</name>
    <dbReference type="NCBI Taxonomy" id="466"/>
    <lineage>
        <taxon>Bacteria</taxon>
        <taxon>Pseudomonadati</taxon>
        <taxon>Pseudomonadota</taxon>
        <taxon>Gammaproteobacteria</taxon>
        <taxon>Legionellales</taxon>
        <taxon>Legionellaceae</taxon>
        <taxon>Legionella</taxon>
    </lineage>
</organism>
<dbReference type="EMBL" id="LNYL01000051">
    <property type="protein sequence ID" value="KTD23931.1"/>
    <property type="molecule type" value="Genomic_DNA"/>
</dbReference>
<accession>A0A0W0VUS7</accession>
<keyword evidence="1" id="KW-1133">Transmembrane helix</keyword>